<protein>
    <submittedName>
        <fullName evidence="2">Type II secretion system protein</fullName>
    </submittedName>
</protein>
<name>A0AA43U5T9_9ACTN</name>
<evidence type="ECO:0000313" key="3">
    <source>
        <dbReference type="Proteomes" id="UP001168575"/>
    </source>
</evidence>
<comment type="caution">
    <text evidence="2">The sequence shown here is derived from an EMBL/GenBank/DDBJ whole genome shotgun (WGS) entry which is preliminary data.</text>
</comment>
<accession>A0AA43U5T9</accession>
<dbReference type="AlphaFoldDB" id="A0AA43U5T9"/>
<gene>
    <name evidence="2" type="ORF">Q3982_02800</name>
</gene>
<dbReference type="Pfam" id="PF07963">
    <property type="entry name" value="N_methyl"/>
    <property type="match status" value="1"/>
</dbReference>
<reference evidence="2" key="1">
    <citation type="submission" date="2023-07" db="EMBL/GenBank/DDBJ databases">
        <title>Between Cages and Wild: Unraveling the Impact of Captivity on Animal Microbiomes and Antimicrobial Resistance.</title>
        <authorList>
            <person name="Schmartz G.P."/>
            <person name="Rehner J."/>
            <person name="Schuff M.J."/>
            <person name="Becker S.L."/>
            <person name="Kravczyk M."/>
            <person name="Gurevich A."/>
            <person name="Francke R."/>
            <person name="Mueller R."/>
            <person name="Keller V."/>
            <person name="Keller A."/>
        </authorList>
    </citation>
    <scope>NUCLEOTIDE SEQUENCE</scope>
    <source>
        <strain evidence="2">S12M_St_49</strain>
    </source>
</reference>
<keyword evidence="3" id="KW-1185">Reference proteome</keyword>
<proteinExistence type="predicted"/>
<keyword evidence="1" id="KW-0472">Membrane</keyword>
<dbReference type="InterPro" id="IPR012902">
    <property type="entry name" value="N_methyl_site"/>
</dbReference>
<keyword evidence="1" id="KW-0812">Transmembrane</keyword>
<keyword evidence="1" id="KW-1133">Transmembrane helix</keyword>
<evidence type="ECO:0000313" key="2">
    <source>
        <dbReference type="EMBL" id="MDO4841588.1"/>
    </source>
</evidence>
<dbReference type="Proteomes" id="UP001168575">
    <property type="component" value="Unassembled WGS sequence"/>
</dbReference>
<sequence length="416" mass="45430">MERSSDNKSIINDNSGLSIVEVLVAVAILAIVFVPLLKTFTQASTINGRAQKLQNVTSLAEGVMEDVKGKSIQELHDLAVERADVSFLPLDEDGTLTKGNLNNVPPYTVTYENVTATQGITYDAVVTIATENYKNKTKGADDIGDVSDANIRELPQINKVDSNKNAVLSWEINKYDNKAIENLAAENSVTDSDIATLKDSYKNTAQKYINIEIKDDSETSSTKVSCEVEYKTGTASDKSLKYLVYTGYFVEPVDSGVSGPDIYLFYTLSENVKDGSSNIADPIKKENIKIEDKTTGKRHNVYFIVQDGINELSTINGSEVTINVSGSGYSETISYNKTSIIPDAITLLAGASTTDDESDDVYFFSNLKDKNGNSGELFTSKSKDRIYYVTVEIKEHGKPEVLGTYTSTMQTGAEAE</sequence>
<dbReference type="EMBL" id="JAUMVS010000030">
    <property type="protein sequence ID" value="MDO4841588.1"/>
    <property type="molecule type" value="Genomic_DNA"/>
</dbReference>
<evidence type="ECO:0000256" key="1">
    <source>
        <dbReference type="SAM" id="Phobius"/>
    </source>
</evidence>
<organism evidence="2 3">
    <name type="scientific">Phoenicibacter congonensis</name>
    <dbReference type="NCBI Taxonomy" id="1944646"/>
    <lineage>
        <taxon>Bacteria</taxon>
        <taxon>Bacillati</taxon>
        <taxon>Actinomycetota</taxon>
        <taxon>Coriobacteriia</taxon>
        <taxon>Eggerthellales</taxon>
        <taxon>Eggerthellaceae</taxon>
        <taxon>Phoenicibacter</taxon>
    </lineage>
</organism>
<feature type="transmembrane region" description="Helical" evidence="1">
    <location>
        <begin position="16"/>
        <end position="37"/>
    </location>
</feature>